<comment type="caution">
    <text evidence="2">The sequence shown here is derived from an EMBL/GenBank/DDBJ whole genome shotgun (WGS) entry which is preliminary data.</text>
</comment>
<dbReference type="EMBL" id="QGKV02000297">
    <property type="protein sequence ID" value="KAF3611432.1"/>
    <property type="molecule type" value="Genomic_DNA"/>
</dbReference>
<sequence length="191" mass="21974">MKNLVIKDDTNQRKESVSEKEMGQRLISKSVDQHSKKEKQRNAEKAYGKEKMGQEPKHKGFNFREIEKTDKTEPQVCKKELGQRDFSAKQLQKNEKLKSVETEETSIQEGAKKREKEETESMKIQSKRETEKMSLPRSYASVLMSIPSTSKGENRGTSKVSNFKILSWNRGNNSRNQEGVLRSNSLSKTCI</sequence>
<evidence type="ECO:0000256" key="1">
    <source>
        <dbReference type="SAM" id="MobiDB-lite"/>
    </source>
</evidence>
<evidence type="ECO:0000313" key="2">
    <source>
        <dbReference type="EMBL" id="KAF3611432.1"/>
    </source>
</evidence>
<feature type="compositionally biased region" description="Basic and acidic residues" evidence="1">
    <location>
        <begin position="110"/>
        <end position="134"/>
    </location>
</feature>
<feature type="compositionally biased region" description="Basic and acidic residues" evidence="1">
    <location>
        <begin position="31"/>
        <end position="101"/>
    </location>
</feature>
<accession>A0ABQ7F774</accession>
<feature type="compositionally biased region" description="Basic and acidic residues" evidence="1">
    <location>
        <begin position="1"/>
        <end position="23"/>
    </location>
</feature>
<reference evidence="2 3" key="1">
    <citation type="journal article" date="2020" name="BMC Genomics">
        <title>Intraspecific diversification of the crop wild relative Brassica cretica Lam. using demographic model selection.</title>
        <authorList>
            <person name="Kioukis A."/>
            <person name="Michalopoulou V.A."/>
            <person name="Briers L."/>
            <person name="Pirintsos S."/>
            <person name="Studholme D.J."/>
            <person name="Pavlidis P."/>
            <person name="Sarris P.F."/>
        </authorList>
    </citation>
    <scope>NUCLEOTIDE SEQUENCE [LARGE SCALE GENOMIC DNA]</scope>
    <source>
        <strain evidence="3">cv. PFS-1207/04</strain>
    </source>
</reference>
<feature type="region of interest" description="Disordered" evidence="1">
    <location>
        <begin position="1"/>
        <end position="136"/>
    </location>
</feature>
<protein>
    <submittedName>
        <fullName evidence="2">Uncharacterized protein</fullName>
    </submittedName>
</protein>
<name>A0ABQ7F774_BRACR</name>
<proteinExistence type="predicted"/>
<evidence type="ECO:0000313" key="3">
    <source>
        <dbReference type="Proteomes" id="UP000266723"/>
    </source>
</evidence>
<organism evidence="2 3">
    <name type="scientific">Brassica cretica</name>
    <name type="common">Mustard</name>
    <dbReference type="NCBI Taxonomy" id="69181"/>
    <lineage>
        <taxon>Eukaryota</taxon>
        <taxon>Viridiplantae</taxon>
        <taxon>Streptophyta</taxon>
        <taxon>Embryophyta</taxon>
        <taxon>Tracheophyta</taxon>
        <taxon>Spermatophyta</taxon>
        <taxon>Magnoliopsida</taxon>
        <taxon>eudicotyledons</taxon>
        <taxon>Gunneridae</taxon>
        <taxon>Pentapetalae</taxon>
        <taxon>rosids</taxon>
        <taxon>malvids</taxon>
        <taxon>Brassicales</taxon>
        <taxon>Brassicaceae</taxon>
        <taxon>Brassiceae</taxon>
        <taxon>Brassica</taxon>
    </lineage>
</organism>
<keyword evidence="3" id="KW-1185">Reference proteome</keyword>
<gene>
    <name evidence="2" type="ORF">DY000_02047078</name>
</gene>
<dbReference type="Proteomes" id="UP000266723">
    <property type="component" value="Unassembled WGS sequence"/>
</dbReference>
<feature type="region of interest" description="Disordered" evidence="1">
    <location>
        <begin position="169"/>
        <end position="191"/>
    </location>
</feature>